<dbReference type="Proteomes" id="UP000305778">
    <property type="component" value="Unassembled WGS sequence"/>
</dbReference>
<evidence type="ECO:0008006" key="5">
    <source>
        <dbReference type="Google" id="ProtNLM"/>
    </source>
</evidence>
<evidence type="ECO:0000259" key="1">
    <source>
        <dbReference type="Pfam" id="PF13304"/>
    </source>
</evidence>
<dbReference type="Pfam" id="PF20469">
    <property type="entry name" value="OLD-like_TOPRIM"/>
    <property type="match status" value="1"/>
</dbReference>
<feature type="domain" description="ATPase AAA-type core" evidence="1">
    <location>
        <begin position="379"/>
        <end position="453"/>
    </location>
</feature>
<dbReference type="PANTHER" id="PTHR43581">
    <property type="entry name" value="ATP/GTP PHOSPHATASE"/>
    <property type="match status" value="1"/>
</dbReference>
<accession>A0A4U0SMQ5</accession>
<dbReference type="PANTHER" id="PTHR43581:SF2">
    <property type="entry name" value="EXCINUCLEASE ATPASE SUBUNIT"/>
    <property type="match status" value="1"/>
</dbReference>
<organism evidence="3 4">
    <name type="scientific">Actinacidiphila oryziradicis</name>
    <dbReference type="NCBI Taxonomy" id="2571141"/>
    <lineage>
        <taxon>Bacteria</taxon>
        <taxon>Bacillati</taxon>
        <taxon>Actinomycetota</taxon>
        <taxon>Actinomycetes</taxon>
        <taxon>Kitasatosporales</taxon>
        <taxon>Streptomycetaceae</taxon>
        <taxon>Actinacidiphila</taxon>
    </lineage>
</organism>
<dbReference type="OrthoDB" id="3237462at2"/>
<dbReference type="AlphaFoldDB" id="A0A4U0SMQ5"/>
<reference evidence="3 4" key="1">
    <citation type="submission" date="2019-04" db="EMBL/GenBank/DDBJ databases">
        <title>Streptomyces oryziradicis sp. nov., a novel actinomycete isolated from rhizosphere soil of rice (Oryza sativa L.).</title>
        <authorList>
            <person name="Li C."/>
        </authorList>
    </citation>
    <scope>NUCLEOTIDE SEQUENCE [LARGE SCALE GENOMIC DNA]</scope>
    <source>
        <strain evidence="3 4">NEAU-C40</strain>
    </source>
</reference>
<comment type="caution">
    <text evidence="3">The sequence shown here is derived from an EMBL/GenBank/DDBJ whole genome shotgun (WGS) entry which is preliminary data.</text>
</comment>
<name>A0A4U0SMQ5_9ACTN</name>
<dbReference type="InterPro" id="IPR003959">
    <property type="entry name" value="ATPase_AAA_core"/>
</dbReference>
<dbReference type="RefSeq" id="WP_136725623.1">
    <property type="nucleotide sequence ID" value="NZ_SUMC01000021.1"/>
</dbReference>
<gene>
    <name evidence="3" type="ORF">FCI23_21815</name>
</gene>
<dbReference type="GO" id="GO:0016887">
    <property type="term" value="F:ATP hydrolysis activity"/>
    <property type="evidence" value="ECO:0007669"/>
    <property type="project" value="InterPro"/>
</dbReference>
<keyword evidence="4" id="KW-1185">Reference proteome</keyword>
<dbReference type="InterPro" id="IPR051396">
    <property type="entry name" value="Bact_Antivir_Def_Nuclease"/>
</dbReference>
<feature type="domain" description="OLD protein-like TOPRIM" evidence="2">
    <location>
        <begin position="504"/>
        <end position="571"/>
    </location>
</feature>
<dbReference type="Pfam" id="PF13304">
    <property type="entry name" value="AAA_21"/>
    <property type="match status" value="1"/>
</dbReference>
<evidence type="ECO:0000259" key="2">
    <source>
        <dbReference type="Pfam" id="PF20469"/>
    </source>
</evidence>
<dbReference type="InterPro" id="IPR034139">
    <property type="entry name" value="TOPRIM_OLD"/>
</dbReference>
<dbReference type="InterPro" id="IPR027417">
    <property type="entry name" value="P-loop_NTPase"/>
</dbReference>
<evidence type="ECO:0000313" key="3">
    <source>
        <dbReference type="EMBL" id="TKA09491.1"/>
    </source>
</evidence>
<proteinExistence type="predicted"/>
<dbReference type="SUPFAM" id="SSF52540">
    <property type="entry name" value="P-loop containing nucleoside triphosphate hydrolases"/>
    <property type="match status" value="1"/>
</dbReference>
<sequence>MKIHSIAAEDFLSFASLALSLRPGTTIVTGPNGAGKSNLASAVALPLLVLERGLRGADADPLEVFQQAGRLGADTYAVSLDIELDQPWEEDLVRWFVEAAVASAALEDVSPGDPSPRAAVLALFTELGVAADSVRSLLRGTLCVAYNARQPERWWAAWNFRHANEDFQLLVDGPGRNRLQRGHIFPWMDGLVNHFRTTVPPLGHTPDADTTGGVAVLRSFLREEMSERAGKPQPSAVDFGRMLDTLDQMVAFVMQVQPLTNGSARQPVSLGMLARALGHEQQQPKVRFEFRTVLAEVLRRGLVLTDNRRLPLARHFPLAALGAPVDLRDGSGVAAELFRLKNGDPDEQQRFEQARGIFTGITGLSLYLRSLPADDSTVAVDILVGEADQARIAQFAGAGIQEALLLATLLAGEPGRVVVLDEPAVNLHPTMQRRLARRLADVHGIVITHSPDLIPCSSIDDLDHVVRLTPHPDGTRVATLPAQNKGRLGEWLQNLLLTDVRALLFASAVILCEGSTELGALGHWWQDGAAGLGDPQGANIALVDVGGDNNFGGYINYLEAFQIPWAAVADGPAFGPASGLSKQLGKLRLAPPDRRPDDDDAFQVWREYWNRTGVFTVADTFGGDPGKSGEFEAFLERIDENLLERTRDIHRKSKPRIGTAFAAAHPEIPQEIADLYQQIRCHLTTRTDTPQAQ</sequence>
<dbReference type="Gene3D" id="3.40.50.300">
    <property type="entry name" value="P-loop containing nucleotide triphosphate hydrolases"/>
    <property type="match status" value="2"/>
</dbReference>
<evidence type="ECO:0000313" key="4">
    <source>
        <dbReference type="Proteomes" id="UP000305778"/>
    </source>
</evidence>
<dbReference type="EMBL" id="SUMC01000021">
    <property type="protein sequence ID" value="TKA09491.1"/>
    <property type="molecule type" value="Genomic_DNA"/>
</dbReference>
<dbReference type="CDD" id="cd00267">
    <property type="entry name" value="ABC_ATPase"/>
    <property type="match status" value="1"/>
</dbReference>
<dbReference type="GO" id="GO:0005524">
    <property type="term" value="F:ATP binding"/>
    <property type="evidence" value="ECO:0007669"/>
    <property type="project" value="InterPro"/>
</dbReference>
<protein>
    <recommendedName>
        <fullName evidence="5">AAA family ATPase</fullName>
    </recommendedName>
</protein>